<keyword evidence="4" id="KW-1185">Reference proteome</keyword>
<reference evidence="3 4" key="1">
    <citation type="submission" date="2019-08" db="EMBL/GenBank/DDBJ databases">
        <title>In-depth cultivation of the pig gut microbiome towards novel bacterial diversity and tailored functional studies.</title>
        <authorList>
            <person name="Wylensek D."/>
            <person name="Hitch T.C.A."/>
            <person name="Clavel T."/>
        </authorList>
    </citation>
    <scope>NUCLEOTIDE SEQUENCE [LARGE SCALE GENOMIC DNA]</scope>
    <source>
        <strain evidence="3 4">CA-Schmier-601-WT-3</strain>
    </source>
</reference>
<organism evidence="3 4">
    <name type="scientific">Sharpea porci</name>
    <dbReference type="NCBI Taxonomy" id="2652286"/>
    <lineage>
        <taxon>Bacteria</taxon>
        <taxon>Bacillati</taxon>
        <taxon>Bacillota</taxon>
        <taxon>Erysipelotrichia</taxon>
        <taxon>Erysipelotrichales</taxon>
        <taxon>Coprobacillaceae</taxon>
        <taxon>Sharpea</taxon>
    </lineage>
</organism>
<proteinExistence type="predicted"/>
<dbReference type="SUPFAM" id="SSF56349">
    <property type="entry name" value="DNA breaking-rejoining enzymes"/>
    <property type="match status" value="1"/>
</dbReference>
<name>A0A844FV41_9FIRM</name>
<evidence type="ECO:0000259" key="2">
    <source>
        <dbReference type="PROSITE" id="PS51898"/>
    </source>
</evidence>
<feature type="domain" description="Tyr recombinase" evidence="2">
    <location>
        <begin position="1"/>
        <end position="76"/>
    </location>
</feature>
<dbReference type="InterPro" id="IPR013762">
    <property type="entry name" value="Integrase-like_cat_sf"/>
</dbReference>
<dbReference type="GO" id="GO:0015074">
    <property type="term" value="P:DNA integration"/>
    <property type="evidence" value="ECO:0007669"/>
    <property type="project" value="InterPro"/>
</dbReference>
<sequence>MSRTRLARKLEMYINISGVKRITPHGFRHSHASFLIMNGIDDSLIAERLGHTVAELRKTYAHVYKSMRQNMKSIHSMYVVVHVATLETTFGIKAALRRSKKDLFT</sequence>
<dbReference type="GO" id="GO:0006310">
    <property type="term" value="P:DNA recombination"/>
    <property type="evidence" value="ECO:0007669"/>
    <property type="project" value="UniProtKB-KW"/>
</dbReference>
<evidence type="ECO:0000313" key="4">
    <source>
        <dbReference type="Proteomes" id="UP000442619"/>
    </source>
</evidence>
<dbReference type="AlphaFoldDB" id="A0A844FV41"/>
<dbReference type="InterPro" id="IPR011010">
    <property type="entry name" value="DNA_brk_join_enz"/>
</dbReference>
<evidence type="ECO:0000256" key="1">
    <source>
        <dbReference type="ARBA" id="ARBA00023172"/>
    </source>
</evidence>
<protein>
    <submittedName>
        <fullName evidence="3">Tyrosine-type recombinase/integrase</fullName>
    </submittedName>
</protein>
<dbReference type="InterPro" id="IPR002104">
    <property type="entry name" value="Integrase_catalytic"/>
</dbReference>
<dbReference type="EMBL" id="VUNM01000018">
    <property type="protein sequence ID" value="MST89523.1"/>
    <property type="molecule type" value="Genomic_DNA"/>
</dbReference>
<gene>
    <name evidence="3" type="ORF">FYJ79_08055</name>
</gene>
<comment type="caution">
    <text evidence="3">The sequence shown here is derived from an EMBL/GenBank/DDBJ whole genome shotgun (WGS) entry which is preliminary data.</text>
</comment>
<accession>A0A844FV41</accession>
<dbReference type="PROSITE" id="PS51898">
    <property type="entry name" value="TYR_RECOMBINASE"/>
    <property type="match status" value="1"/>
</dbReference>
<evidence type="ECO:0000313" key="3">
    <source>
        <dbReference type="EMBL" id="MST89523.1"/>
    </source>
</evidence>
<dbReference type="Pfam" id="PF00589">
    <property type="entry name" value="Phage_integrase"/>
    <property type="match status" value="1"/>
</dbReference>
<dbReference type="Proteomes" id="UP000442619">
    <property type="component" value="Unassembled WGS sequence"/>
</dbReference>
<dbReference type="GO" id="GO:0003677">
    <property type="term" value="F:DNA binding"/>
    <property type="evidence" value="ECO:0007669"/>
    <property type="project" value="InterPro"/>
</dbReference>
<keyword evidence="1" id="KW-0233">DNA recombination</keyword>
<dbReference type="Gene3D" id="1.10.443.10">
    <property type="entry name" value="Intergrase catalytic core"/>
    <property type="match status" value="1"/>
</dbReference>